<feature type="transmembrane region" description="Helical" evidence="1">
    <location>
        <begin position="837"/>
        <end position="856"/>
    </location>
</feature>
<feature type="transmembrane region" description="Helical" evidence="1">
    <location>
        <begin position="6"/>
        <end position="37"/>
    </location>
</feature>
<feature type="transmembrane region" description="Helical" evidence="1">
    <location>
        <begin position="357"/>
        <end position="378"/>
    </location>
</feature>
<evidence type="ECO:0000313" key="2">
    <source>
        <dbReference type="EMBL" id="KLD63899.1"/>
    </source>
</evidence>
<comment type="caution">
    <text evidence="2">The sequence shown here is derived from an EMBL/GenBank/DDBJ whole genome shotgun (WGS) entry which is preliminary data.</text>
</comment>
<organism evidence="2 3">
    <name type="scientific">Dyella japonica DSM 16301</name>
    <dbReference type="NCBI Taxonomy" id="1440762"/>
    <lineage>
        <taxon>Bacteria</taxon>
        <taxon>Pseudomonadati</taxon>
        <taxon>Pseudomonadota</taxon>
        <taxon>Gammaproteobacteria</taxon>
        <taxon>Lysobacterales</taxon>
        <taxon>Rhodanobacteraceae</taxon>
        <taxon>Dyella</taxon>
    </lineage>
</organism>
<feature type="transmembrane region" description="Helical" evidence="1">
    <location>
        <begin position="582"/>
        <end position="605"/>
    </location>
</feature>
<feature type="transmembrane region" description="Helical" evidence="1">
    <location>
        <begin position="711"/>
        <end position="729"/>
    </location>
</feature>
<dbReference type="PANTHER" id="PTHR38434">
    <property type="entry name" value="BLL2549 PROTEIN"/>
    <property type="match status" value="1"/>
</dbReference>
<evidence type="ECO:0000313" key="3">
    <source>
        <dbReference type="Proteomes" id="UP000035481"/>
    </source>
</evidence>
<feature type="transmembrane region" description="Helical" evidence="1">
    <location>
        <begin position="495"/>
        <end position="513"/>
    </location>
</feature>
<feature type="transmembrane region" description="Helical" evidence="1">
    <location>
        <begin position="648"/>
        <end position="666"/>
    </location>
</feature>
<feature type="transmembrane region" description="Helical" evidence="1">
    <location>
        <begin position="415"/>
        <end position="432"/>
    </location>
</feature>
<feature type="transmembrane region" description="Helical" evidence="1">
    <location>
        <begin position="520"/>
        <end position="540"/>
    </location>
</feature>
<dbReference type="PATRIC" id="fig|1440762.4.peg.1449"/>
<feature type="transmembrane region" description="Helical" evidence="1">
    <location>
        <begin position="672"/>
        <end position="691"/>
    </location>
</feature>
<feature type="transmembrane region" description="Helical" evidence="1">
    <location>
        <begin position="552"/>
        <end position="570"/>
    </location>
</feature>
<dbReference type="InterPro" id="IPR014600">
    <property type="entry name" value="UCP035905_mem"/>
</dbReference>
<feature type="transmembrane region" description="Helical" evidence="1">
    <location>
        <begin position="773"/>
        <end position="790"/>
    </location>
</feature>
<feature type="transmembrane region" description="Helical" evidence="1">
    <location>
        <begin position="741"/>
        <end position="761"/>
    </location>
</feature>
<protein>
    <submittedName>
        <fullName evidence="2">Membrane protein</fullName>
    </submittedName>
</protein>
<dbReference type="PANTHER" id="PTHR38434:SF1">
    <property type="entry name" value="BLL2549 PROTEIN"/>
    <property type="match status" value="1"/>
</dbReference>
<feature type="transmembrane region" description="Helical" evidence="1">
    <location>
        <begin position="172"/>
        <end position="190"/>
    </location>
</feature>
<dbReference type="PIRSF" id="PIRSF035905">
    <property type="entry name" value="UCP035905_mp"/>
    <property type="match status" value="1"/>
</dbReference>
<gene>
    <name evidence="2" type="ORF">Y882_09775</name>
</gene>
<dbReference type="Pfam" id="PF10101">
    <property type="entry name" value="DUF2339"/>
    <property type="match status" value="1"/>
</dbReference>
<dbReference type="AlphaFoldDB" id="A0A0G9H3U8"/>
<reference evidence="2 3" key="1">
    <citation type="journal article" date="2015" name="Antonie Van Leeuwenhoek">
        <title>A phylogenomic and molecular marker based taxonomic framework for the order Xanthomonadales: proposal to transfer the families Algiphilaceae and Solimonadaceae to the order Nevskiales ord. nov. and to create a new family within the order Xanthomonadales, the family Rhodanobacteraceae fam. nov., containing the genus Rhodanobacter and its closest relatives.</title>
        <authorList>
            <person name="Naushad S."/>
            <person name="Adeolu M."/>
            <person name="Wong S."/>
            <person name="Sohail M."/>
            <person name="Schellhorn H.E."/>
            <person name="Gupta R.S."/>
        </authorList>
    </citation>
    <scope>NUCLEOTIDE SEQUENCE [LARGE SCALE GENOMIC DNA]</scope>
    <source>
        <strain evidence="2 3">DSM 16301</strain>
    </source>
</reference>
<dbReference type="Proteomes" id="UP000035481">
    <property type="component" value="Unassembled WGS sequence"/>
</dbReference>
<accession>A0A0G9H3U8</accession>
<feature type="transmembrane region" description="Helical" evidence="1">
    <location>
        <begin position="224"/>
        <end position="243"/>
    </location>
</feature>
<dbReference type="STRING" id="1440762.Y882_09775"/>
<dbReference type="EMBL" id="JPLA01000024">
    <property type="protein sequence ID" value="KLD63899.1"/>
    <property type="molecule type" value="Genomic_DNA"/>
</dbReference>
<feature type="transmembrane region" description="Helical" evidence="1">
    <location>
        <begin position="862"/>
        <end position="884"/>
    </location>
</feature>
<sequence>MVMVFLWIVIGAVLGGLASEGGLAGIVGGAALGLIWGKQLQLSRELKGLRAQLSEATPSPTVAADRSWTTGQEVSEAVQAPSPVTPAVAAPPPVPTADAPAPVGSVAWPAADEAPHAPPTPSALDRLTSRVWRWFTEGNVPVKIGMLVLFAGVAALLKYAADAGMLRVPIGLRVALVALAAMAGLVLGWRKRESQRVFALSVQGGAIGVLVMTVFAAFRLYDLLPAGAAFALLVVLVAGIGVLAVAQDALALAVLGLVAGFAAPILVSTGHGNHVALFSYYAVLNLAILGIAWKRSWRVLNLLGFIATFGVGTAWGVLRYEPALFASTEPFLVLNFLFYLVIPWLHVMRAPVDRRLVIDGCLMFGNPLISLLLQGALLHWDGKALAISTLVAAVIYLGVAYVSRRQPAMRLLRDTWAVLAVALATLTVPLALRADVTGSIFALEGAGLIWLGLRQQRWLATWSGVALQLFAGFALLIDKSVHGGYGAWPVLNREFISALMIVLAGFASCGLLSRWSAGRVLYRVCSVVLFAWALLWWLAASAQEIAHFVPDTSLFAAWLAWLAFTAWALAEAARYRSTAELGAALVWTPVAFMAAMLLLILAAAGYHQQPWRGWNLLSVLFAGALGWRTLMNLRDAAWAGATAHRLWLWRWILLAAVGVAVSLDRLRWMSDSWGVLLSFAPLLIAFAVAHARPRLFAAPMAQVMPLWLAPLKYSLLVVLGVVGCVALFQAGDATPLHYVPLLNPLELLLLLIALAYAAWLAEPSLPATLRRSRGPVLGGILLALATSFTLRAVHQLGGVSWGWDLADSSLAQMSLTVVWSVLGLFAWVWGSRHGHRLFWLAGAVLMGVVLAKLILIDRRQLGNLFGIGSFIAFGLLCSVIGYLAPAPPRRSSSMEETGHAP</sequence>
<dbReference type="RefSeq" id="WP_046971685.1">
    <property type="nucleotide sequence ID" value="NZ_JPLA01000024.1"/>
</dbReference>
<feature type="transmembrane region" description="Helical" evidence="1">
    <location>
        <begin position="275"/>
        <end position="293"/>
    </location>
</feature>
<dbReference type="InterPro" id="IPR019286">
    <property type="entry name" value="DUF2339_TM"/>
</dbReference>
<feature type="transmembrane region" description="Helical" evidence="1">
    <location>
        <begin position="300"/>
        <end position="318"/>
    </location>
</feature>
<dbReference type="OrthoDB" id="207428at2"/>
<feature type="transmembrane region" description="Helical" evidence="1">
    <location>
        <begin position="197"/>
        <end position="218"/>
    </location>
</feature>
<keyword evidence="1" id="KW-1133">Transmembrane helix</keyword>
<keyword evidence="1" id="KW-0472">Membrane</keyword>
<feature type="transmembrane region" description="Helical" evidence="1">
    <location>
        <begin position="458"/>
        <end position="475"/>
    </location>
</feature>
<feature type="transmembrane region" description="Helical" evidence="1">
    <location>
        <begin position="810"/>
        <end position="830"/>
    </location>
</feature>
<feature type="transmembrane region" description="Helical" evidence="1">
    <location>
        <begin position="384"/>
        <end position="403"/>
    </location>
</feature>
<keyword evidence="1" id="KW-0812">Transmembrane</keyword>
<proteinExistence type="predicted"/>
<feature type="transmembrane region" description="Helical" evidence="1">
    <location>
        <begin position="250"/>
        <end position="269"/>
    </location>
</feature>
<feature type="transmembrane region" description="Helical" evidence="1">
    <location>
        <begin position="140"/>
        <end position="160"/>
    </location>
</feature>
<feature type="transmembrane region" description="Helical" evidence="1">
    <location>
        <begin position="324"/>
        <end position="345"/>
    </location>
</feature>
<feature type="transmembrane region" description="Helical" evidence="1">
    <location>
        <begin position="611"/>
        <end position="627"/>
    </location>
</feature>
<feature type="transmembrane region" description="Helical" evidence="1">
    <location>
        <begin position="438"/>
        <end position="453"/>
    </location>
</feature>
<name>A0A0G9H3U8_9GAMM</name>
<evidence type="ECO:0000256" key="1">
    <source>
        <dbReference type="SAM" id="Phobius"/>
    </source>
</evidence>